<keyword evidence="6" id="KW-1185">Reference proteome</keyword>
<dbReference type="GO" id="GO:0003735">
    <property type="term" value="F:structural constituent of ribosome"/>
    <property type="evidence" value="ECO:0007669"/>
    <property type="project" value="InterPro"/>
</dbReference>
<dbReference type="AlphaFoldDB" id="A0A565BJV2"/>
<dbReference type="InterPro" id="IPR000892">
    <property type="entry name" value="Ribosomal_eS26"/>
</dbReference>
<comment type="similarity">
    <text evidence="1 4">Belongs to the eukaryotic ribosomal protein eS26 family.</text>
</comment>
<keyword evidence="3 4" id="KW-0687">Ribonucleoprotein</keyword>
<dbReference type="Pfam" id="PF01283">
    <property type="entry name" value="Ribosomal_S26e"/>
    <property type="match status" value="1"/>
</dbReference>
<proteinExistence type="inferred from homology"/>
<accession>A0A565BJV2</accession>
<dbReference type="EMBL" id="CABITT030000004">
    <property type="protein sequence ID" value="VVB01881.1"/>
    <property type="molecule type" value="Genomic_DNA"/>
</dbReference>
<dbReference type="OrthoDB" id="1111261at2759"/>
<evidence type="ECO:0000256" key="2">
    <source>
        <dbReference type="ARBA" id="ARBA00022980"/>
    </source>
</evidence>
<dbReference type="InterPro" id="IPR038551">
    <property type="entry name" value="Ribosomal_eS26_sf"/>
</dbReference>
<dbReference type="GO" id="GO:0022627">
    <property type="term" value="C:cytosolic small ribosomal subunit"/>
    <property type="evidence" value="ECO:0007669"/>
    <property type="project" value="TreeGrafter"/>
</dbReference>
<dbReference type="PANTHER" id="PTHR12538">
    <property type="entry name" value="40S RIBOSOMAL PROTEIN S26"/>
    <property type="match status" value="1"/>
</dbReference>
<dbReference type="PANTHER" id="PTHR12538:SF0">
    <property type="entry name" value="40S RIBOSOMAL PROTEIN S26"/>
    <property type="match status" value="1"/>
</dbReference>
<dbReference type="GO" id="GO:0003729">
    <property type="term" value="F:mRNA binding"/>
    <property type="evidence" value="ECO:0007669"/>
    <property type="project" value="TreeGrafter"/>
</dbReference>
<sequence>MVFVVLQTFKRRNRARNKHNHGHVNPIRCSNCGKCCPKDKVIKRFIVRNIVEQVAIRDVQEGSVYDGYTLPKLYAEMQYCVSCAIPSHVVRVQSRTNRRVRTPLPRFARRKVIIPHSTEMARCLFAMSKEQVTALLAQGISELMPPEVAKAFWALEKSSLKGNWEWSRYFPHLLTMLIKLNT</sequence>
<evidence type="ECO:0000313" key="5">
    <source>
        <dbReference type="EMBL" id="VVB01881.1"/>
    </source>
</evidence>
<evidence type="ECO:0000256" key="4">
    <source>
        <dbReference type="RuleBase" id="RU363128"/>
    </source>
</evidence>
<protein>
    <recommendedName>
        <fullName evidence="4">40S ribosomal protein S26</fullName>
    </recommendedName>
</protein>
<gene>
    <name evidence="5" type="ORF">ANE_LOCUS12325</name>
</gene>
<keyword evidence="2 4" id="KW-0689">Ribosomal protein</keyword>
<dbReference type="Proteomes" id="UP000489600">
    <property type="component" value="Unassembled WGS sequence"/>
</dbReference>
<evidence type="ECO:0000313" key="6">
    <source>
        <dbReference type="Proteomes" id="UP000489600"/>
    </source>
</evidence>
<evidence type="ECO:0000256" key="3">
    <source>
        <dbReference type="ARBA" id="ARBA00023274"/>
    </source>
</evidence>
<comment type="caution">
    <text evidence="5">The sequence shown here is derived from an EMBL/GenBank/DDBJ whole genome shotgun (WGS) entry which is preliminary data.</text>
</comment>
<dbReference type="GO" id="GO:0006412">
    <property type="term" value="P:translation"/>
    <property type="evidence" value="ECO:0007669"/>
    <property type="project" value="InterPro"/>
</dbReference>
<dbReference type="Gene3D" id="3.30.1740.20">
    <property type="entry name" value="Ribosomal protein S26e"/>
    <property type="match status" value="1"/>
</dbReference>
<name>A0A565BJV2_9BRAS</name>
<reference evidence="5" key="1">
    <citation type="submission" date="2019-07" db="EMBL/GenBank/DDBJ databases">
        <authorList>
            <person name="Dittberner H."/>
        </authorList>
    </citation>
    <scope>NUCLEOTIDE SEQUENCE [LARGE SCALE GENOMIC DNA]</scope>
</reference>
<organism evidence="5 6">
    <name type="scientific">Arabis nemorensis</name>
    <dbReference type="NCBI Taxonomy" id="586526"/>
    <lineage>
        <taxon>Eukaryota</taxon>
        <taxon>Viridiplantae</taxon>
        <taxon>Streptophyta</taxon>
        <taxon>Embryophyta</taxon>
        <taxon>Tracheophyta</taxon>
        <taxon>Spermatophyta</taxon>
        <taxon>Magnoliopsida</taxon>
        <taxon>eudicotyledons</taxon>
        <taxon>Gunneridae</taxon>
        <taxon>Pentapetalae</taxon>
        <taxon>rosids</taxon>
        <taxon>malvids</taxon>
        <taxon>Brassicales</taxon>
        <taxon>Brassicaceae</taxon>
        <taxon>Arabideae</taxon>
        <taxon>Arabis</taxon>
    </lineage>
</organism>
<evidence type="ECO:0000256" key="1">
    <source>
        <dbReference type="ARBA" id="ARBA00008596"/>
    </source>
</evidence>